<dbReference type="InterPro" id="IPR047655">
    <property type="entry name" value="Transpos_IS630-like"/>
</dbReference>
<dbReference type="Proteomes" id="UP000481153">
    <property type="component" value="Unassembled WGS sequence"/>
</dbReference>
<dbReference type="PANTHER" id="PTHR46564">
    <property type="entry name" value="TRANSPOSASE"/>
    <property type="match status" value="1"/>
</dbReference>
<dbReference type="InterPro" id="IPR036397">
    <property type="entry name" value="RNaseH_sf"/>
</dbReference>
<evidence type="ECO:0000259" key="2">
    <source>
        <dbReference type="Pfam" id="PF13358"/>
    </source>
</evidence>
<proteinExistence type="predicted"/>
<dbReference type="NCBIfam" id="NF033545">
    <property type="entry name" value="transpos_IS630"/>
    <property type="match status" value="1"/>
</dbReference>
<evidence type="ECO:0000313" key="3">
    <source>
        <dbReference type="EMBL" id="KAF0726745.1"/>
    </source>
</evidence>
<feature type="compositionally biased region" description="Low complexity" evidence="1">
    <location>
        <begin position="1"/>
        <end position="11"/>
    </location>
</feature>
<feature type="domain" description="Tc1-like transposase DDE" evidence="2">
    <location>
        <begin position="167"/>
        <end position="303"/>
    </location>
</feature>
<dbReference type="Pfam" id="PF13358">
    <property type="entry name" value="DDE_3"/>
    <property type="match status" value="1"/>
</dbReference>
<accession>A0A6G0WHS1</accession>
<reference evidence="3 4" key="1">
    <citation type="submission" date="2019-07" db="EMBL/GenBank/DDBJ databases">
        <title>Genomics analysis of Aphanomyces spp. identifies a new class of oomycete effector associated with host adaptation.</title>
        <authorList>
            <person name="Gaulin E."/>
        </authorList>
    </citation>
    <scope>NUCLEOTIDE SEQUENCE [LARGE SCALE GENOMIC DNA]</scope>
    <source>
        <strain evidence="3 4">ATCC 201684</strain>
    </source>
</reference>
<evidence type="ECO:0000313" key="4">
    <source>
        <dbReference type="Proteomes" id="UP000481153"/>
    </source>
</evidence>
<dbReference type="AlphaFoldDB" id="A0A6G0WHS1"/>
<organism evidence="3 4">
    <name type="scientific">Aphanomyces euteiches</name>
    <dbReference type="NCBI Taxonomy" id="100861"/>
    <lineage>
        <taxon>Eukaryota</taxon>
        <taxon>Sar</taxon>
        <taxon>Stramenopiles</taxon>
        <taxon>Oomycota</taxon>
        <taxon>Saprolegniomycetes</taxon>
        <taxon>Saprolegniales</taxon>
        <taxon>Verrucalvaceae</taxon>
        <taxon>Aphanomyces</taxon>
    </lineage>
</organism>
<dbReference type="Gene3D" id="3.30.420.10">
    <property type="entry name" value="Ribonuclease H-like superfamily/Ribonuclease H"/>
    <property type="match status" value="1"/>
</dbReference>
<evidence type="ECO:0000256" key="1">
    <source>
        <dbReference type="SAM" id="MobiDB-lite"/>
    </source>
</evidence>
<sequence>MHSSSVSSAVSTPPPPSHRGIYKKFRLSAKKRIQQANRESRDWKTVAVANDDVISSCWNFLNFEDIVEKKRGGNKPRILSEGNLTMMEKWIEDDPQTTLEEMKLRLEGQHNIIVSNATIHRALMGRVYTFKGCHYEPLQANCLQVKQARRDYVAELRRLKADDKIPIWIDETNFNLFTARTKGRSKRGTRVRSIRPAPQKGRNLHIIGAMSNDGFFYAKHARGSYNNLRTNDWLRGMLRYARSHFHGLKDIVVICDNAPCHSRVEQVFEEDEFLEARLLRLSPYSPQLNPIENLWSQVKSGVKTFLREGLAAFMGPPPVDPQMTLEEFRLQYLENCAERALAEIDPLRNDRFTNRVDWFYGLAQDLTDMPIGA</sequence>
<gene>
    <name evidence="3" type="ORF">Ae201684_015141</name>
</gene>
<protein>
    <recommendedName>
        <fullName evidence="2">Tc1-like transposase DDE domain-containing protein</fullName>
    </recommendedName>
</protein>
<name>A0A6G0WHS1_9STRA</name>
<dbReference type="InterPro" id="IPR038717">
    <property type="entry name" value="Tc1-like_DDE_dom"/>
</dbReference>
<feature type="region of interest" description="Disordered" evidence="1">
    <location>
        <begin position="1"/>
        <end position="21"/>
    </location>
</feature>
<dbReference type="EMBL" id="VJMJ01000210">
    <property type="protein sequence ID" value="KAF0726745.1"/>
    <property type="molecule type" value="Genomic_DNA"/>
</dbReference>
<keyword evidence="4" id="KW-1185">Reference proteome</keyword>
<dbReference type="PANTHER" id="PTHR46564:SF1">
    <property type="entry name" value="TRANSPOSASE"/>
    <property type="match status" value="1"/>
</dbReference>
<dbReference type="VEuPathDB" id="FungiDB:AeMF1_021091"/>
<comment type="caution">
    <text evidence="3">The sequence shown here is derived from an EMBL/GenBank/DDBJ whole genome shotgun (WGS) entry which is preliminary data.</text>
</comment>
<dbReference type="GO" id="GO:0003676">
    <property type="term" value="F:nucleic acid binding"/>
    <property type="evidence" value="ECO:0007669"/>
    <property type="project" value="InterPro"/>
</dbReference>